<gene>
    <name evidence="1" type="ORF">S06H3_38248</name>
</gene>
<reference evidence="1" key="1">
    <citation type="journal article" date="2014" name="Front. Microbiol.">
        <title>High frequency of phylogenetically diverse reductive dehalogenase-homologous genes in deep subseafloor sedimentary metagenomes.</title>
        <authorList>
            <person name="Kawai M."/>
            <person name="Futagami T."/>
            <person name="Toyoda A."/>
            <person name="Takaki Y."/>
            <person name="Nishi S."/>
            <person name="Hori S."/>
            <person name="Arai W."/>
            <person name="Tsubouchi T."/>
            <person name="Morono Y."/>
            <person name="Uchiyama I."/>
            <person name="Ito T."/>
            <person name="Fujiyama A."/>
            <person name="Inagaki F."/>
            <person name="Takami H."/>
        </authorList>
    </citation>
    <scope>NUCLEOTIDE SEQUENCE</scope>
    <source>
        <strain evidence="1">Expedition CK06-06</strain>
    </source>
</reference>
<protein>
    <submittedName>
        <fullName evidence="1">Uncharacterized protein</fullName>
    </submittedName>
</protein>
<proteinExistence type="predicted"/>
<organism evidence="1">
    <name type="scientific">marine sediment metagenome</name>
    <dbReference type="NCBI Taxonomy" id="412755"/>
    <lineage>
        <taxon>unclassified sequences</taxon>
        <taxon>metagenomes</taxon>
        <taxon>ecological metagenomes</taxon>
    </lineage>
</organism>
<name>X1NI09_9ZZZZ</name>
<dbReference type="AlphaFoldDB" id="X1NI09"/>
<evidence type="ECO:0000313" key="1">
    <source>
        <dbReference type="EMBL" id="GAI29841.1"/>
    </source>
</evidence>
<accession>X1NI09</accession>
<dbReference type="EMBL" id="BARV01023300">
    <property type="protein sequence ID" value="GAI29841.1"/>
    <property type="molecule type" value="Genomic_DNA"/>
</dbReference>
<comment type="caution">
    <text evidence="1">The sequence shown here is derived from an EMBL/GenBank/DDBJ whole genome shotgun (WGS) entry which is preliminary data.</text>
</comment>
<sequence length="48" mass="5419">MAEKDECSRCGGLFGVDELTPIIGTYGLFALFCKDCFEKEQSERVRPE</sequence>